<dbReference type="EMBL" id="BAABME010006924">
    <property type="protein sequence ID" value="GAA0169655.1"/>
    <property type="molecule type" value="Genomic_DNA"/>
</dbReference>
<accession>A0AAV3R3J3</accession>
<sequence>MMHRLGENFILESLKNPIWLPPVAAMAVGGLGNHQSPDAAKKCLHQKNITPISPTILPVKATIPRGPIVQKD</sequence>
<protein>
    <submittedName>
        <fullName evidence="1">Uncharacterized protein</fullName>
    </submittedName>
</protein>
<proteinExistence type="predicted"/>
<dbReference type="Proteomes" id="UP001454036">
    <property type="component" value="Unassembled WGS sequence"/>
</dbReference>
<keyword evidence="2" id="KW-1185">Reference proteome</keyword>
<organism evidence="1 2">
    <name type="scientific">Lithospermum erythrorhizon</name>
    <name type="common">Purple gromwell</name>
    <name type="synonym">Lithospermum officinale var. erythrorhizon</name>
    <dbReference type="NCBI Taxonomy" id="34254"/>
    <lineage>
        <taxon>Eukaryota</taxon>
        <taxon>Viridiplantae</taxon>
        <taxon>Streptophyta</taxon>
        <taxon>Embryophyta</taxon>
        <taxon>Tracheophyta</taxon>
        <taxon>Spermatophyta</taxon>
        <taxon>Magnoliopsida</taxon>
        <taxon>eudicotyledons</taxon>
        <taxon>Gunneridae</taxon>
        <taxon>Pentapetalae</taxon>
        <taxon>asterids</taxon>
        <taxon>lamiids</taxon>
        <taxon>Boraginales</taxon>
        <taxon>Boraginaceae</taxon>
        <taxon>Boraginoideae</taxon>
        <taxon>Lithospermeae</taxon>
        <taxon>Lithospermum</taxon>
    </lineage>
</organism>
<comment type="caution">
    <text evidence="1">The sequence shown here is derived from an EMBL/GenBank/DDBJ whole genome shotgun (WGS) entry which is preliminary data.</text>
</comment>
<dbReference type="AlphaFoldDB" id="A0AAV3R3J3"/>
<reference evidence="1 2" key="1">
    <citation type="submission" date="2024-01" db="EMBL/GenBank/DDBJ databases">
        <title>The complete chloroplast genome sequence of Lithospermum erythrorhizon: insights into the phylogenetic relationship among Boraginaceae species and the maternal lineages of purple gromwells.</title>
        <authorList>
            <person name="Okada T."/>
            <person name="Watanabe K."/>
        </authorList>
    </citation>
    <scope>NUCLEOTIDE SEQUENCE [LARGE SCALE GENOMIC DNA]</scope>
</reference>
<evidence type="ECO:0000313" key="2">
    <source>
        <dbReference type="Proteomes" id="UP001454036"/>
    </source>
</evidence>
<gene>
    <name evidence="1" type="ORF">LIER_24091</name>
</gene>
<evidence type="ECO:0000313" key="1">
    <source>
        <dbReference type="EMBL" id="GAA0169655.1"/>
    </source>
</evidence>
<name>A0AAV3R3J3_LITER</name>